<evidence type="ECO:0000313" key="2">
    <source>
        <dbReference type="Proteomes" id="UP000276215"/>
    </source>
</evidence>
<dbReference type="OrthoDB" id="8039827at2759"/>
<gene>
    <name evidence="1" type="ORF">L873DRAFT_1783945</name>
</gene>
<protein>
    <submittedName>
        <fullName evidence="1">Uncharacterized protein</fullName>
    </submittedName>
</protein>
<proteinExistence type="predicted"/>
<dbReference type="EMBL" id="ML120580">
    <property type="protein sequence ID" value="RPA89433.1"/>
    <property type="molecule type" value="Genomic_DNA"/>
</dbReference>
<sequence length="138" mass="15791">MSIDDLTVLWETIQDRYKSLVKEQGRNICGQLARISLKESGKVKAYFLLIDSLCADLAVIQGMPVSEEERITAAMHGVLDEWNPVKMVIRGNVDYTYAEMKHQLKDYKADLQKSPEIASNTSLYVRRVPTTKKLHYLD</sequence>
<accession>A0A3N4ITD1</accession>
<reference evidence="1 2" key="1">
    <citation type="journal article" date="2018" name="Nat. Ecol. Evol.">
        <title>Pezizomycetes genomes reveal the molecular basis of ectomycorrhizal truffle lifestyle.</title>
        <authorList>
            <person name="Murat C."/>
            <person name="Payen T."/>
            <person name="Noel B."/>
            <person name="Kuo A."/>
            <person name="Morin E."/>
            <person name="Chen J."/>
            <person name="Kohler A."/>
            <person name="Krizsan K."/>
            <person name="Balestrini R."/>
            <person name="Da Silva C."/>
            <person name="Montanini B."/>
            <person name="Hainaut M."/>
            <person name="Levati E."/>
            <person name="Barry K.W."/>
            <person name="Belfiori B."/>
            <person name="Cichocki N."/>
            <person name="Clum A."/>
            <person name="Dockter R.B."/>
            <person name="Fauchery L."/>
            <person name="Guy J."/>
            <person name="Iotti M."/>
            <person name="Le Tacon F."/>
            <person name="Lindquist E.A."/>
            <person name="Lipzen A."/>
            <person name="Malagnac F."/>
            <person name="Mello A."/>
            <person name="Molinier V."/>
            <person name="Miyauchi S."/>
            <person name="Poulain J."/>
            <person name="Riccioni C."/>
            <person name="Rubini A."/>
            <person name="Sitrit Y."/>
            <person name="Splivallo R."/>
            <person name="Traeger S."/>
            <person name="Wang M."/>
            <person name="Zifcakova L."/>
            <person name="Wipf D."/>
            <person name="Zambonelli A."/>
            <person name="Paolocci F."/>
            <person name="Nowrousian M."/>
            <person name="Ottonello S."/>
            <person name="Baldrian P."/>
            <person name="Spatafora J.W."/>
            <person name="Henrissat B."/>
            <person name="Nagy L.G."/>
            <person name="Aury J.M."/>
            <person name="Wincker P."/>
            <person name="Grigoriev I.V."/>
            <person name="Bonfante P."/>
            <person name="Martin F.M."/>
        </authorList>
    </citation>
    <scope>NUCLEOTIDE SEQUENCE [LARGE SCALE GENOMIC DNA]</scope>
    <source>
        <strain evidence="1 2">120613-1</strain>
    </source>
</reference>
<dbReference type="AlphaFoldDB" id="A0A3N4ITD1"/>
<organism evidence="1 2">
    <name type="scientific">Choiromyces venosus 120613-1</name>
    <dbReference type="NCBI Taxonomy" id="1336337"/>
    <lineage>
        <taxon>Eukaryota</taxon>
        <taxon>Fungi</taxon>
        <taxon>Dikarya</taxon>
        <taxon>Ascomycota</taxon>
        <taxon>Pezizomycotina</taxon>
        <taxon>Pezizomycetes</taxon>
        <taxon>Pezizales</taxon>
        <taxon>Tuberaceae</taxon>
        <taxon>Choiromyces</taxon>
    </lineage>
</organism>
<evidence type="ECO:0000313" key="1">
    <source>
        <dbReference type="EMBL" id="RPA89433.1"/>
    </source>
</evidence>
<dbReference type="Proteomes" id="UP000276215">
    <property type="component" value="Unassembled WGS sequence"/>
</dbReference>
<name>A0A3N4ITD1_9PEZI</name>
<keyword evidence="2" id="KW-1185">Reference proteome</keyword>